<keyword evidence="1" id="KW-0732">Signal</keyword>
<dbReference type="AlphaFoldDB" id="A0A1I6N1A3"/>
<evidence type="ECO:0000313" key="3">
    <source>
        <dbReference type="Proteomes" id="UP000199024"/>
    </source>
</evidence>
<protein>
    <submittedName>
        <fullName evidence="2">Uncharacterized protein</fullName>
    </submittedName>
</protein>
<gene>
    <name evidence="2" type="ORF">SAMN05421771_4301</name>
</gene>
<dbReference type="Proteomes" id="UP000199024">
    <property type="component" value="Unassembled WGS sequence"/>
</dbReference>
<name>A0A1I6N1A3_9BACT</name>
<accession>A0A1I6N1A3</accession>
<feature type="chain" id="PRO_5011653730" evidence="1">
    <location>
        <begin position="25"/>
        <end position="156"/>
    </location>
</feature>
<evidence type="ECO:0000313" key="2">
    <source>
        <dbReference type="EMBL" id="SFS21710.1"/>
    </source>
</evidence>
<sequence length="156" mass="16640">MVFGWMGRTLLLAGMLVSTGAASAQVNEGCVLDKQTYTCNQAEFTPLWRSAGTVTVEASPRDKMAAAQLREMLVKMGKTVGAAGDLTILVVQRDTSGVEVGPAGIELGSIRVYAPGTDGKRGNLVWAETYTGQPDMSWPAVVHTLVMQFEGKFGKK</sequence>
<reference evidence="2 3" key="1">
    <citation type="submission" date="2016-10" db="EMBL/GenBank/DDBJ databases">
        <authorList>
            <person name="de Groot N.N."/>
        </authorList>
    </citation>
    <scope>NUCLEOTIDE SEQUENCE [LARGE SCALE GENOMIC DNA]</scope>
    <source>
        <strain evidence="2 3">DSM 21001</strain>
    </source>
</reference>
<keyword evidence="3" id="KW-1185">Reference proteome</keyword>
<proteinExistence type="predicted"/>
<dbReference type="OrthoDB" id="120279at2"/>
<evidence type="ECO:0000256" key="1">
    <source>
        <dbReference type="SAM" id="SignalP"/>
    </source>
</evidence>
<feature type="signal peptide" evidence="1">
    <location>
        <begin position="1"/>
        <end position="24"/>
    </location>
</feature>
<organism evidence="2 3">
    <name type="scientific">Granulicella pectinivorans</name>
    <dbReference type="NCBI Taxonomy" id="474950"/>
    <lineage>
        <taxon>Bacteria</taxon>
        <taxon>Pseudomonadati</taxon>
        <taxon>Acidobacteriota</taxon>
        <taxon>Terriglobia</taxon>
        <taxon>Terriglobales</taxon>
        <taxon>Acidobacteriaceae</taxon>
        <taxon>Granulicella</taxon>
    </lineage>
</organism>
<dbReference type="EMBL" id="FOZL01000002">
    <property type="protein sequence ID" value="SFS21710.1"/>
    <property type="molecule type" value="Genomic_DNA"/>
</dbReference>
<dbReference type="RefSeq" id="WP_089843739.1">
    <property type="nucleotide sequence ID" value="NZ_FOZL01000002.1"/>
</dbReference>